<feature type="transmembrane region" description="Helical" evidence="8">
    <location>
        <begin position="290"/>
        <end position="308"/>
    </location>
</feature>
<keyword evidence="3 8" id="KW-0812">Transmembrane</keyword>
<feature type="transmembrane region" description="Helical" evidence="8">
    <location>
        <begin position="38"/>
        <end position="59"/>
    </location>
</feature>
<accession>A0ABR1GQC8</accession>
<feature type="transmembrane region" description="Helical" evidence="8">
    <location>
        <begin position="320"/>
        <end position="340"/>
    </location>
</feature>
<organism evidence="10 11">
    <name type="scientific">Neonectria punicea</name>
    <dbReference type="NCBI Taxonomy" id="979145"/>
    <lineage>
        <taxon>Eukaryota</taxon>
        <taxon>Fungi</taxon>
        <taxon>Dikarya</taxon>
        <taxon>Ascomycota</taxon>
        <taxon>Pezizomycotina</taxon>
        <taxon>Sordariomycetes</taxon>
        <taxon>Hypocreomycetidae</taxon>
        <taxon>Hypocreales</taxon>
        <taxon>Nectriaceae</taxon>
        <taxon>Neonectria</taxon>
    </lineage>
</organism>
<dbReference type="Pfam" id="PF24883">
    <property type="entry name" value="NPHP3_N"/>
    <property type="match status" value="1"/>
</dbReference>
<dbReference type="InterPro" id="IPR011701">
    <property type="entry name" value="MFS"/>
</dbReference>
<name>A0ABR1GQC8_9HYPO</name>
<evidence type="ECO:0000256" key="1">
    <source>
        <dbReference type="ARBA" id="ARBA00004141"/>
    </source>
</evidence>
<dbReference type="PANTHER" id="PTHR43791:SF70">
    <property type="entry name" value="MAJOR FACILITATOR SUPERFAMILY (MFS) PROFILE DOMAIN-CONTAINING PROTEIN"/>
    <property type="match status" value="1"/>
</dbReference>
<feature type="transmembrane region" description="Helical" evidence="8">
    <location>
        <begin position="203"/>
        <end position="223"/>
    </location>
</feature>
<evidence type="ECO:0000313" key="11">
    <source>
        <dbReference type="Proteomes" id="UP001498476"/>
    </source>
</evidence>
<feature type="transmembrane region" description="Helical" evidence="8">
    <location>
        <begin position="422"/>
        <end position="441"/>
    </location>
</feature>
<evidence type="ECO:0000313" key="10">
    <source>
        <dbReference type="EMBL" id="KAK7404112.1"/>
    </source>
</evidence>
<dbReference type="InterPro" id="IPR036259">
    <property type="entry name" value="MFS_trans_sf"/>
</dbReference>
<keyword evidence="6 8" id="KW-0472">Membrane</keyword>
<evidence type="ECO:0000256" key="8">
    <source>
        <dbReference type="SAM" id="Phobius"/>
    </source>
</evidence>
<dbReference type="PANTHER" id="PTHR43791">
    <property type="entry name" value="PERMEASE-RELATED"/>
    <property type="match status" value="1"/>
</dbReference>
<gene>
    <name evidence="10" type="ORF">QQX98_010128</name>
</gene>
<dbReference type="Gene3D" id="1.20.1250.20">
    <property type="entry name" value="MFS general substrate transporter like domains"/>
    <property type="match status" value="1"/>
</dbReference>
<keyword evidence="4" id="KW-0677">Repeat</keyword>
<dbReference type="SUPFAM" id="SSF103473">
    <property type="entry name" value="MFS general substrate transporter"/>
    <property type="match status" value="1"/>
</dbReference>
<dbReference type="Proteomes" id="UP001498476">
    <property type="component" value="Unassembled WGS sequence"/>
</dbReference>
<feature type="transmembrane region" description="Helical" evidence="8">
    <location>
        <begin position="259"/>
        <end position="278"/>
    </location>
</feature>
<proteinExistence type="predicted"/>
<sequence>MDTQQQIGDDASKEKIQHTMSSDRGYGTELSKAQAKRLLLKTDLVVMPLAVLSMTLAFLDKNALGYAAFLGIKDDANLQGQEYSWLSSIFYFGYLAMEFPNLWLMTKVPIGKYIGVCLTLWGASLCFMALCHNFAGLAAIRFLLGVFEAAVLPAMLIVNSMWYRREEQPLRTAFWYNTFAGVFGGILSYAIGQINGSLSTWRYMFIIYGITNFNPLIIAGYGFSTTKTLLMATPQAAVAMVSQAILTTISFFVPNLRCIFWILSALIGMTGAVMVHALDSVSQRNASLAGVYLMGFYNVPWVFLLSLSSSNTAGATKKSFMGVSVAVVYAVGNIVGPQFYREKQAPKYTLGIGSIMCAFAVTAATGLAYYLLCILENKRRDNKYGKQHDNAEVGLEAEREDMTDFQNNDFRRRNRWFTFRPVLMEALGVAASVAGLISLAVEIPKLIGTAISIRSAPDEAKKLCQTAEVLVATLQRLEAFLKTDEARDMKMADDSGLVVSISVCQDRMLSLCKKLRSQLPEASDSAHSGLQNIKNAAARFRWPLDKTECLALVSEIHAMQSTFEFCLIIKNCQQMAKSHTEVIAAFKTQSETLSQMAASFPDQAANVSAMLENIRVIQSCVSDAADQLNHIQIAVDELQKMKIDLAEQRADELHGRALEWLSPIDPSAKHEEVRAARLSGTCMKILEDADFKQWVETPPSDDYLGVSCWVGDPGQGKTCIMSRIVDHILDIHPPGKKIYTAYLYCDYQRTNGYTETALAGAIVRQLLAQFDELPSLVAKLVHRAHFKLRRPSANMKEIINILRDLKPVVERLFVCVDALDECNNADKLLAACKLFPLTTSFIFIGRPSIIQMMKHSFPSVIVKKMEPQYDDVDAVVTAQVEDAKKRQPELMPDWLMDAIRAEVTTLAKGMFLLASLHTTLVLSHDTIHHRRVALKNLPSTLDATFGQSMARIREDNNAFRAFRILGWIHLIRPLTLDELRHALALEPHHTRFYHDNLPNPATVLDCCLGL</sequence>
<feature type="transmembrane region" description="Helical" evidence="8">
    <location>
        <begin position="110"/>
        <end position="130"/>
    </location>
</feature>
<feature type="transmembrane region" description="Helical" evidence="8">
    <location>
        <begin position="174"/>
        <end position="191"/>
    </location>
</feature>
<feature type="domain" description="Nephrocystin 3-like N-terminal" evidence="9">
    <location>
        <begin position="680"/>
        <end position="832"/>
    </location>
</feature>
<dbReference type="InterPro" id="IPR056884">
    <property type="entry name" value="NPHP3-like_N"/>
</dbReference>
<keyword evidence="2" id="KW-0813">Transport</keyword>
<evidence type="ECO:0000256" key="4">
    <source>
        <dbReference type="ARBA" id="ARBA00022737"/>
    </source>
</evidence>
<comment type="caution">
    <text evidence="10">The sequence shown here is derived from an EMBL/GenBank/DDBJ whole genome shotgun (WGS) entry which is preliminary data.</text>
</comment>
<dbReference type="EMBL" id="JAZAVJ010000214">
    <property type="protein sequence ID" value="KAK7404112.1"/>
    <property type="molecule type" value="Genomic_DNA"/>
</dbReference>
<evidence type="ECO:0000256" key="6">
    <source>
        <dbReference type="ARBA" id="ARBA00023136"/>
    </source>
</evidence>
<feature type="transmembrane region" description="Helical" evidence="8">
    <location>
        <begin position="142"/>
        <end position="162"/>
    </location>
</feature>
<evidence type="ECO:0000259" key="9">
    <source>
        <dbReference type="Pfam" id="PF24883"/>
    </source>
</evidence>
<evidence type="ECO:0000256" key="5">
    <source>
        <dbReference type="ARBA" id="ARBA00022989"/>
    </source>
</evidence>
<comment type="subcellular location">
    <subcellularLocation>
        <location evidence="1">Membrane</location>
        <topology evidence="1">Multi-pass membrane protein</topology>
    </subcellularLocation>
</comment>
<protein>
    <recommendedName>
        <fullName evidence="9">Nephrocystin 3-like N-terminal domain-containing protein</fullName>
    </recommendedName>
</protein>
<keyword evidence="7" id="KW-0325">Glycoprotein</keyword>
<dbReference type="InterPro" id="IPR027417">
    <property type="entry name" value="P-loop_NTPase"/>
</dbReference>
<reference evidence="10 11" key="1">
    <citation type="journal article" date="2025" name="Microbiol. Resour. Announc.">
        <title>Draft genome sequences for Neonectria magnoliae and Neonectria punicea, canker pathogens of Liriodendron tulipifera and Acer saccharum in West Virginia.</title>
        <authorList>
            <person name="Petronek H.M."/>
            <person name="Kasson M.T."/>
            <person name="Metheny A.M."/>
            <person name="Stauder C.M."/>
            <person name="Lovett B."/>
            <person name="Lynch S.C."/>
            <person name="Garnas J.R."/>
            <person name="Kasson L.R."/>
            <person name="Stajich J.E."/>
        </authorList>
    </citation>
    <scope>NUCLEOTIDE SEQUENCE [LARGE SCALE GENOMIC DNA]</scope>
    <source>
        <strain evidence="10 11">NRRL 64653</strain>
    </source>
</reference>
<evidence type="ECO:0000256" key="3">
    <source>
        <dbReference type="ARBA" id="ARBA00022692"/>
    </source>
</evidence>
<dbReference type="Gene3D" id="3.40.50.300">
    <property type="entry name" value="P-loop containing nucleotide triphosphate hydrolases"/>
    <property type="match status" value="1"/>
</dbReference>
<keyword evidence="5 8" id="KW-1133">Transmembrane helix</keyword>
<dbReference type="Pfam" id="PF07690">
    <property type="entry name" value="MFS_1"/>
    <property type="match status" value="1"/>
</dbReference>
<keyword evidence="11" id="KW-1185">Reference proteome</keyword>
<evidence type="ECO:0000256" key="7">
    <source>
        <dbReference type="ARBA" id="ARBA00023180"/>
    </source>
</evidence>
<feature type="transmembrane region" description="Helical" evidence="8">
    <location>
        <begin position="352"/>
        <end position="375"/>
    </location>
</feature>
<evidence type="ECO:0000256" key="2">
    <source>
        <dbReference type="ARBA" id="ARBA00022448"/>
    </source>
</evidence>